<dbReference type="Proteomes" id="UP001223336">
    <property type="component" value="Unassembled WGS sequence"/>
</dbReference>
<organism evidence="3">
    <name type="scientific">Thiothrix subterranea</name>
    <dbReference type="NCBI Taxonomy" id="2735563"/>
    <lineage>
        <taxon>Bacteria</taxon>
        <taxon>Pseudomonadati</taxon>
        <taxon>Pseudomonadota</taxon>
        <taxon>Gammaproteobacteria</taxon>
        <taxon>Thiotrichales</taxon>
        <taxon>Thiotrichaceae</taxon>
        <taxon>Thiothrix</taxon>
    </lineage>
</organism>
<proteinExistence type="predicted"/>
<dbReference type="InterPro" id="IPR012312">
    <property type="entry name" value="Hemerythrin-like"/>
</dbReference>
<evidence type="ECO:0000313" key="3">
    <source>
        <dbReference type="EMBL" id="WML85910.1"/>
    </source>
</evidence>
<dbReference type="AlphaFoldDB" id="A0AA51R3V0"/>
<accession>A0AA51R3V0</accession>
<evidence type="ECO:0000313" key="4">
    <source>
        <dbReference type="Proteomes" id="UP001223336"/>
    </source>
</evidence>
<keyword evidence="4" id="KW-1185">Reference proteome</keyword>
<name>A0AA51R3V0_9GAMM</name>
<dbReference type="EMBL" id="CP133217">
    <property type="protein sequence ID" value="WML85910.1"/>
    <property type="molecule type" value="Genomic_DNA"/>
</dbReference>
<dbReference type="RefSeq" id="WP_308136560.1">
    <property type="nucleotide sequence ID" value="NZ_CP133197.1"/>
</dbReference>
<reference evidence="3 4" key="1">
    <citation type="submission" date="2023-08" db="EMBL/GenBank/DDBJ databases">
        <title>New molecular markers tilS and rpoB for phylogenetic and monitoring studies of the genus Thiothrix biodiversity.</title>
        <authorList>
            <person name="Ravin N.V."/>
            <person name="Smolyakov D."/>
            <person name="Markov N.D."/>
            <person name="Beletsky A.V."/>
            <person name="Mardanov A.V."/>
            <person name="Rudenko T.S."/>
            <person name="Grabovich M.Y."/>
        </authorList>
    </citation>
    <scope>NUCLEOTIDE SEQUENCE</scope>
    <source>
        <strain evidence="3">DNT52</strain>
        <strain evidence="2 4">H33</strain>
    </source>
</reference>
<evidence type="ECO:0000259" key="1">
    <source>
        <dbReference type="Pfam" id="PF01814"/>
    </source>
</evidence>
<feature type="domain" description="Hemerythrin-like" evidence="1">
    <location>
        <begin position="6"/>
        <end position="134"/>
    </location>
</feature>
<protein>
    <recommendedName>
        <fullName evidence="1">Hemerythrin-like domain-containing protein</fullName>
    </recommendedName>
</protein>
<dbReference type="EMBL" id="JAVFKN010000044">
    <property type="protein sequence ID" value="MDQ5770902.1"/>
    <property type="molecule type" value="Genomic_DNA"/>
</dbReference>
<gene>
    <name evidence="2" type="ORF">RCC75_20400</name>
    <name evidence="3" type="ORF">RCG00_16595</name>
</gene>
<dbReference type="Pfam" id="PF01814">
    <property type="entry name" value="Hemerythrin"/>
    <property type="match status" value="1"/>
</dbReference>
<dbReference type="Proteomes" id="UP001229862">
    <property type="component" value="Chromosome"/>
</dbReference>
<sequence length="144" mass="17058">MVSFTELNQQNDTITELSNVLCHLIDERSVCDLKVTCDLFFSYVDQVKEHLDLEERELYQSMLLHSDQNIRNTANKFLSGSGEIKRVFGQYLKRWSKNKELRINDHDQFVKDTREMFQLVFNRIEDEVEHLYPTVRAVQAAMPK</sequence>
<evidence type="ECO:0000313" key="2">
    <source>
        <dbReference type="EMBL" id="MDQ5770902.1"/>
    </source>
</evidence>